<evidence type="ECO:0000256" key="1">
    <source>
        <dbReference type="SAM" id="MobiDB-lite"/>
    </source>
</evidence>
<feature type="compositionally biased region" description="Polar residues" evidence="1">
    <location>
        <begin position="523"/>
        <end position="553"/>
    </location>
</feature>
<gene>
    <name evidence="2" type="ORF">AMS68_000277</name>
</gene>
<feature type="compositionally biased region" description="Basic and acidic residues" evidence="1">
    <location>
        <begin position="601"/>
        <end position="618"/>
    </location>
</feature>
<dbReference type="Proteomes" id="UP000503462">
    <property type="component" value="Chromosome 1"/>
</dbReference>
<evidence type="ECO:0000313" key="2">
    <source>
        <dbReference type="EMBL" id="QIW94759.1"/>
    </source>
</evidence>
<feature type="region of interest" description="Disordered" evidence="1">
    <location>
        <begin position="523"/>
        <end position="618"/>
    </location>
</feature>
<reference evidence="2 3" key="1">
    <citation type="journal article" date="2016" name="Sci. Rep.">
        <title>Peltaster fructicola genome reveals evolution from an invasive phytopathogen to an ectophytic parasite.</title>
        <authorList>
            <person name="Xu C."/>
            <person name="Chen H."/>
            <person name="Gleason M.L."/>
            <person name="Xu J.R."/>
            <person name="Liu H."/>
            <person name="Zhang R."/>
            <person name="Sun G."/>
        </authorList>
    </citation>
    <scope>NUCLEOTIDE SEQUENCE [LARGE SCALE GENOMIC DNA]</scope>
    <source>
        <strain evidence="2 3">LNHT1506</strain>
    </source>
</reference>
<feature type="region of interest" description="Disordered" evidence="1">
    <location>
        <begin position="251"/>
        <end position="270"/>
    </location>
</feature>
<feature type="compositionally biased region" description="Low complexity" evidence="1">
    <location>
        <begin position="582"/>
        <end position="591"/>
    </location>
</feature>
<feature type="compositionally biased region" description="Polar residues" evidence="1">
    <location>
        <begin position="200"/>
        <end position="242"/>
    </location>
</feature>
<dbReference type="OrthoDB" id="9975114at2759"/>
<dbReference type="EMBL" id="CP051139">
    <property type="protein sequence ID" value="QIW94759.1"/>
    <property type="molecule type" value="Genomic_DNA"/>
</dbReference>
<sequence length="789" mass="86468">MSHLHDFSYDANPNTEVLNVKPAPARDLPSRVSIRETQTDEDILNLARDKCLQDFHLHKLRERRSFLVGSLQKLRSRQSQLQQPKFVQDSTIPPYNYADDLHAYVSDTSPVEPAPVVCTGKDRTFSASIKGRLKKFLGRASQPAKGLPPQQVRAKQLHQSVIRDDLALSGSRQVSLKFSEAVAAMPSNVNRTSEPRHFSQARTEASRVTSWTNSTTEGTQSALSDRSGTESAALQRSESVHTLRQRASFFGRSVQNKLRKPSRPDLQGSAQSQGLFSALQGLMQHKEQPSTPQTSNTCEVLEQSVVQSQPPQQASSFAKSGLIRTVPPEVRGDNRAMSPVVEVASPYQMVAQAKRCQDPSADEPDVVRPSSEQIANRMERARSRWQGALASTNPYQLSSLPSMQARASVPPVEQPQQVDALGLLRSQALSPSVYSQATASRTATPEGHMTTMVTITNREVKRYKISPSKDSKKAVEEQPVQVSSEWRRWLSGEIKGISAAGLVKEADADADADAIPPITALTDSAVSESPASTDCVTLQSHQTRNSGTPSADASTGAKRRPRARLSSRQSSYMNERYPMVDSSRNSSNPSIHSRRGHTPVHRNDPEEHSTTVDGEGPRCMDGLKHGLRSKSDLGQYGIEATSDQPAMDNAATRLNTRSTIELRAQYRSRLSDNSKQINIRKKSKYNPVDFVTDETLQNISAGPYATDMRKTATQQENSTPCVNHDRLPALSSSEWLAGPVSKQRSAGPSSRGAGIAHMTGKGGSPGRRLATGWLEGRSQRSRENTPAFV</sequence>
<feature type="region of interest" description="Disordered" evidence="1">
    <location>
        <begin position="187"/>
        <end position="242"/>
    </location>
</feature>
<dbReference type="AlphaFoldDB" id="A0A6H0XJR3"/>
<accession>A0A6H0XJR3</accession>
<evidence type="ECO:0000313" key="3">
    <source>
        <dbReference type="Proteomes" id="UP000503462"/>
    </source>
</evidence>
<protein>
    <submittedName>
        <fullName evidence="2">Uncharacterized protein</fullName>
    </submittedName>
</protein>
<keyword evidence="3" id="KW-1185">Reference proteome</keyword>
<name>A0A6H0XJR3_9PEZI</name>
<organism evidence="2 3">
    <name type="scientific">Peltaster fructicola</name>
    <dbReference type="NCBI Taxonomy" id="286661"/>
    <lineage>
        <taxon>Eukaryota</taxon>
        <taxon>Fungi</taxon>
        <taxon>Dikarya</taxon>
        <taxon>Ascomycota</taxon>
        <taxon>Pezizomycotina</taxon>
        <taxon>Dothideomycetes</taxon>
        <taxon>Dothideomycetes incertae sedis</taxon>
        <taxon>Peltaster</taxon>
    </lineage>
</organism>
<proteinExistence type="predicted"/>
<feature type="region of interest" description="Disordered" evidence="1">
    <location>
        <begin position="736"/>
        <end position="789"/>
    </location>
</feature>